<dbReference type="PROSITE" id="PS50011">
    <property type="entry name" value="PROTEIN_KINASE_DOM"/>
    <property type="match status" value="1"/>
</dbReference>
<dbReference type="OrthoDB" id="4062651at2759"/>
<keyword evidence="2" id="KW-0547">Nucleotide-binding</keyword>
<feature type="domain" description="Protein kinase" evidence="5">
    <location>
        <begin position="7"/>
        <end position="254"/>
    </location>
</feature>
<evidence type="ECO:0000256" key="1">
    <source>
        <dbReference type="ARBA" id="ARBA00022679"/>
    </source>
</evidence>
<comment type="caution">
    <text evidence="6">The sequence shown here is derived from an EMBL/GenBank/DDBJ whole genome shotgun (WGS) entry which is preliminary data.</text>
</comment>
<dbReference type="SUPFAM" id="SSF56112">
    <property type="entry name" value="Protein kinase-like (PK-like)"/>
    <property type="match status" value="1"/>
</dbReference>
<dbReference type="AlphaFoldDB" id="A0A9X0BXQ2"/>
<dbReference type="Gene3D" id="1.10.510.10">
    <property type="entry name" value="Transferase(Phosphotransferase) domain 1"/>
    <property type="match status" value="1"/>
</dbReference>
<evidence type="ECO:0000313" key="7">
    <source>
        <dbReference type="Proteomes" id="UP001147760"/>
    </source>
</evidence>
<dbReference type="PANTHER" id="PTHR44329">
    <property type="entry name" value="SERINE/THREONINE-PROTEIN KINASE TNNI3K-RELATED"/>
    <property type="match status" value="1"/>
</dbReference>
<dbReference type="EMBL" id="JAPWDO010000001">
    <property type="protein sequence ID" value="KAJ5487995.1"/>
    <property type="molecule type" value="Genomic_DNA"/>
</dbReference>
<reference evidence="6" key="1">
    <citation type="submission" date="2022-12" db="EMBL/GenBank/DDBJ databases">
        <authorList>
            <person name="Petersen C."/>
        </authorList>
    </citation>
    <scope>NUCLEOTIDE SEQUENCE</scope>
    <source>
        <strain evidence="6">IBT 17660</strain>
    </source>
</reference>
<name>A0A9X0BXQ2_9EURO</name>
<reference evidence="6" key="2">
    <citation type="journal article" date="2023" name="IMA Fungus">
        <title>Comparative genomic study of the Penicillium genus elucidates a diverse pangenome and 15 lateral gene transfer events.</title>
        <authorList>
            <person name="Petersen C."/>
            <person name="Sorensen T."/>
            <person name="Nielsen M.R."/>
            <person name="Sondergaard T.E."/>
            <person name="Sorensen J.L."/>
            <person name="Fitzpatrick D.A."/>
            <person name="Frisvad J.C."/>
            <person name="Nielsen K.L."/>
        </authorList>
    </citation>
    <scope>NUCLEOTIDE SEQUENCE</scope>
    <source>
        <strain evidence="6">IBT 17660</strain>
    </source>
</reference>
<dbReference type="PANTHER" id="PTHR44329:SF288">
    <property type="entry name" value="MITOGEN-ACTIVATED PROTEIN KINASE KINASE KINASE 20"/>
    <property type="match status" value="1"/>
</dbReference>
<dbReference type="GO" id="GO:0005524">
    <property type="term" value="F:ATP binding"/>
    <property type="evidence" value="ECO:0007669"/>
    <property type="project" value="UniProtKB-KW"/>
</dbReference>
<dbReference type="Proteomes" id="UP001147760">
    <property type="component" value="Unassembled WGS sequence"/>
</dbReference>
<accession>A0A9X0BXQ2</accession>
<keyword evidence="3" id="KW-0418">Kinase</keyword>
<evidence type="ECO:0000256" key="4">
    <source>
        <dbReference type="ARBA" id="ARBA00022840"/>
    </source>
</evidence>
<gene>
    <name evidence="6" type="ORF">N7530_002295</name>
</gene>
<dbReference type="Pfam" id="PF00069">
    <property type="entry name" value="Pkinase"/>
    <property type="match status" value="1"/>
</dbReference>
<sequence length="254" mass="29061">MDIGSQFQKVHLLAFGGMSFIYQVGPGIVVKVPRNDDFAREQFRNEIQIYKTFSQHAACEFIVQCFYYTDGGIFLEHMRSDSLETYGYISISIDQVNRWMSFRALEPLHLRLAWMNDVTQAIAFLESLNLAHGDLRPENIVLDGDKIKVTDFDNSAAFGTPVMICHEPWRRELRADEGDYNAPGCIGGLLGPRTEQFALGSIYYFINYGMEVYGDKSLTDNSRDRYLALRDLLQAMQLPDLNSDLMIDELIHKC</sequence>
<protein>
    <recommendedName>
        <fullName evidence="5">Protein kinase domain-containing protein</fullName>
    </recommendedName>
</protein>
<organism evidence="6 7">
    <name type="scientific">Penicillium desertorum</name>
    <dbReference type="NCBI Taxonomy" id="1303715"/>
    <lineage>
        <taxon>Eukaryota</taxon>
        <taxon>Fungi</taxon>
        <taxon>Dikarya</taxon>
        <taxon>Ascomycota</taxon>
        <taxon>Pezizomycotina</taxon>
        <taxon>Eurotiomycetes</taxon>
        <taxon>Eurotiomycetidae</taxon>
        <taxon>Eurotiales</taxon>
        <taxon>Aspergillaceae</taxon>
        <taxon>Penicillium</taxon>
    </lineage>
</organism>
<dbReference type="InterPro" id="IPR000719">
    <property type="entry name" value="Prot_kinase_dom"/>
</dbReference>
<dbReference type="InterPro" id="IPR051681">
    <property type="entry name" value="Ser/Thr_Kinases-Pseudokinases"/>
</dbReference>
<evidence type="ECO:0000259" key="5">
    <source>
        <dbReference type="PROSITE" id="PS50011"/>
    </source>
</evidence>
<evidence type="ECO:0000256" key="2">
    <source>
        <dbReference type="ARBA" id="ARBA00022741"/>
    </source>
</evidence>
<dbReference type="SMART" id="SM00220">
    <property type="entry name" value="S_TKc"/>
    <property type="match status" value="1"/>
</dbReference>
<dbReference type="InterPro" id="IPR011009">
    <property type="entry name" value="Kinase-like_dom_sf"/>
</dbReference>
<evidence type="ECO:0000313" key="6">
    <source>
        <dbReference type="EMBL" id="KAJ5487995.1"/>
    </source>
</evidence>
<keyword evidence="1" id="KW-0808">Transferase</keyword>
<keyword evidence="7" id="KW-1185">Reference proteome</keyword>
<evidence type="ECO:0000256" key="3">
    <source>
        <dbReference type="ARBA" id="ARBA00022777"/>
    </source>
</evidence>
<dbReference type="GO" id="GO:0004674">
    <property type="term" value="F:protein serine/threonine kinase activity"/>
    <property type="evidence" value="ECO:0007669"/>
    <property type="project" value="TreeGrafter"/>
</dbReference>
<keyword evidence="4" id="KW-0067">ATP-binding</keyword>
<proteinExistence type="predicted"/>